<reference evidence="3" key="1">
    <citation type="journal article" date="2019" name="Int. J. Syst. Evol. Microbiol.">
        <title>The Global Catalogue of Microorganisms (GCM) 10K type strain sequencing project: providing services to taxonomists for standard genome sequencing and annotation.</title>
        <authorList>
            <consortium name="The Broad Institute Genomics Platform"/>
            <consortium name="The Broad Institute Genome Sequencing Center for Infectious Disease"/>
            <person name="Wu L."/>
            <person name="Ma J."/>
        </authorList>
    </citation>
    <scope>NUCLEOTIDE SEQUENCE [LARGE SCALE GENOMIC DNA]</scope>
    <source>
        <strain evidence="3">KCTC 42498</strain>
    </source>
</reference>
<comment type="caution">
    <text evidence="2">The sequence shown here is derived from an EMBL/GenBank/DDBJ whole genome shotgun (WGS) entry which is preliminary data.</text>
</comment>
<feature type="chain" id="PRO_5046873515" description="Adhesin domain-containing protein" evidence="1">
    <location>
        <begin position="21"/>
        <end position="234"/>
    </location>
</feature>
<name>A0ABW5II61_9BACT</name>
<evidence type="ECO:0000313" key="2">
    <source>
        <dbReference type="EMBL" id="MFD2512811.1"/>
    </source>
</evidence>
<dbReference type="Proteomes" id="UP001597544">
    <property type="component" value="Unassembled WGS sequence"/>
</dbReference>
<proteinExistence type="predicted"/>
<organism evidence="2 3">
    <name type="scientific">Pontibacter locisalis</name>
    <dbReference type="NCBI Taxonomy" id="1719035"/>
    <lineage>
        <taxon>Bacteria</taxon>
        <taxon>Pseudomonadati</taxon>
        <taxon>Bacteroidota</taxon>
        <taxon>Cytophagia</taxon>
        <taxon>Cytophagales</taxon>
        <taxon>Hymenobacteraceae</taxon>
        <taxon>Pontibacter</taxon>
    </lineage>
</organism>
<feature type="signal peptide" evidence="1">
    <location>
        <begin position="1"/>
        <end position="20"/>
    </location>
</feature>
<protein>
    <recommendedName>
        <fullName evidence="4">Adhesin domain-containing protein</fullName>
    </recommendedName>
</protein>
<dbReference type="RefSeq" id="WP_377503273.1">
    <property type="nucleotide sequence ID" value="NZ_JBHULU010000003.1"/>
</dbReference>
<keyword evidence="1" id="KW-0732">Signal</keyword>
<evidence type="ECO:0008006" key="4">
    <source>
        <dbReference type="Google" id="ProtNLM"/>
    </source>
</evidence>
<keyword evidence="3" id="KW-1185">Reference proteome</keyword>
<sequence length="234" mass="25835">MKKTFLAAILWLIIATNIQAQTKTVEKTLILPANKKIDLQLKFGNNIKITAWDKKEASVKVTYEINNGKLNDALLLDFTSDNESARVNVDLDKELMKTGRAEDCPESNRGHTVINNGESSFTCTNIDYEIFVPRDADLKVETINGDIELRGLAGPVDAKSISGFVDMNWSKKKGAVVSLKTITGEVYSDLNIDYTNKKDTAPMVGYELKGKVNGGGAPITLESISNDIYLREQD</sequence>
<evidence type="ECO:0000313" key="3">
    <source>
        <dbReference type="Proteomes" id="UP001597544"/>
    </source>
</evidence>
<gene>
    <name evidence="2" type="ORF">ACFSRY_02925</name>
</gene>
<evidence type="ECO:0000256" key="1">
    <source>
        <dbReference type="SAM" id="SignalP"/>
    </source>
</evidence>
<accession>A0ABW5II61</accession>
<dbReference type="EMBL" id="JBHULU010000003">
    <property type="protein sequence ID" value="MFD2512811.1"/>
    <property type="molecule type" value="Genomic_DNA"/>
</dbReference>